<evidence type="ECO:0000256" key="4">
    <source>
        <dbReference type="SAM" id="MobiDB-lite"/>
    </source>
</evidence>
<name>A0A1Y3U0I7_9ACTN</name>
<evidence type="ECO:0000259" key="6">
    <source>
        <dbReference type="Pfam" id="PF17802"/>
    </source>
</evidence>
<organism evidence="7 8">
    <name type="scientific">Enorma massiliensis</name>
    <dbReference type="NCBI Taxonomy" id="1472761"/>
    <lineage>
        <taxon>Bacteria</taxon>
        <taxon>Bacillati</taxon>
        <taxon>Actinomycetota</taxon>
        <taxon>Coriobacteriia</taxon>
        <taxon>Coriobacteriales</taxon>
        <taxon>Coriobacteriaceae</taxon>
        <taxon>Enorma</taxon>
    </lineage>
</organism>
<evidence type="ECO:0000313" key="7">
    <source>
        <dbReference type="EMBL" id="OUN42276.1"/>
    </source>
</evidence>
<evidence type="ECO:0000256" key="2">
    <source>
        <dbReference type="ARBA" id="ARBA00022525"/>
    </source>
</evidence>
<feature type="region of interest" description="Disordered" evidence="4">
    <location>
        <begin position="1207"/>
        <end position="1231"/>
    </location>
</feature>
<evidence type="ECO:0000313" key="8">
    <source>
        <dbReference type="Proteomes" id="UP000196560"/>
    </source>
</evidence>
<feature type="region of interest" description="Disordered" evidence="4">
    <location>
        <begin position="1441"/>
        <end position="1486"/>
    </location>
</feature>
<feature type="domain" description="SpaA-like prealbumin fold" evidence="6">
    <location>
        <begin position="735"/>
        <end position="819"/>
    </location>
</feature>
<feature type="compositionally biased region" description="Basic and acidic residues" evidence="4">
    <location>
        <begin position="1376"/>
        <end position="1395"/>
    </location>
</feature>
<reference evidence="8" key="1">
    <citation type="submission" date="2017-04" db="EMBL/GenBank/DDBJ databases">
        <title>Function of individual gut microbiota members based on whole genome sequencing of pure cultures obtained from chicken caecum.</title>
        <authorList>
            <person name="Medvecky M."/>
            <person name="Cejkova D."/>
            <person name="Polansky O."/>
            <person name="Karasova D."/>
            <person name="Kubasova T."/>
            <person name="Cizek A."/>
            <person name="Rychlik I."/>
        </authorList>
    </citation>
    <scope>NUCLEOTIDE SEQUENCE [LARGE SCALE GENOMIC DNA]</scope>
    <source>
        <strain evidence="8">An70</strain>
    </source>
</reference>
<evidence type="ECO:0000256" key="1">
    <source>
        <dbReference type="ARBA" id="ARBA00007257"/>
    </source>
</evidence>
<proteinExistence type="inferred from homology"/>
<comment type="similarity">
    <text evidence="1">Belongs to the serine-aspartate repeat-containing protein (SDr) family.</text>
</comment>
<feature type="domain" description="SpaA-like prealbumin fold" evidence="6">
    <location>
        <begin position="1107"/>
        <end position="1191"/>
    </location>
</feature>
<sequence length="1519" mass="161485">MHSSKRRGGFKRGGPRITMQLIRRIAASAGGGWSGAAAALIAVALVALSVVAALAPSTAQALADIPASFNQNVTVTRRDIGAGNRSPISNWYLSDGTWVVCGEPFHGTPDTGDVYGPAVPVSQFTYDDTHDSGPVASAPWVTGSSSFDPHAMAYAAAHAPTSALGQSTYGFSGRSDQLVAAWEVTKHLLMGASVEGESLVYNGGTYTNIYRSTNDGSTTGRVANAAELAKIQRLVADARAHAGRSGWWDDALWLRRNLTDGSAQNIFVIIPVKPDVRVTFTKVSADAEFTAGNDEYAYAGATYDIYDASTDQKIATITTDESGQASYQLQQDKRYYAVESKAPQGFKLNTERHYFTTGSSDSSEELTDSPGAVRLTIQKKDSATFDAAQPGATLEGAEYRLTDANGRAQTAVTNEDGLLVFQDIPFGTCTVVETKAPTGYKLDSTVHTYTVSSEHMTASGIVELEPEDDFKENVIAFDIEVAKFKGADESWDEGDGHEEPAAGVRFEIVSNTTGKAVGSITTGEDGFAETDGLWFGEGERPEGVSGALPYDAAGYTVREVDGTVPDGFDKVGDWTISAEQMADGAKLRYILNDQAISTRIQIVKQDAETGQAVPLAGFTFQILDANGDPVSMTDSYPNPVELTEFTTDESGCVTLPETLEPGEYSVHEVAAAPPYLTGGEDVALTVSGDHENAVPTAVIAYSDAQAKGRATVAKLCSAPDGSDEGHVHDEGCAGELAGAEFDVVAMEDVVSPDGTVRATEGEVVDHVATGEDGTATTGELYLGDGSAAYAFIETKAPKGHVLDATPHEFTLSYADDDTALVEVEVEVADAYTEVTIDKDIMGTGHPLAGAAFQAWEAGQEIDAEPDDGMAAAAVRADGAGSATLTEAVDNAAVEADVPEGYRLTVSRDGYSADVEGSIAVGPGAYEIALTDAEGEAVDMGGESKLEVEAGEAVKVSWSEPFLFFGGLDISRGRIERESYELRLDEGAGALITTDVPAGAYELEIGGEGAGRVELTAGKTFFGSYADGKLTIASHLLKPGEEHIEVVTDDDGTAAIRHLSPGSYRLEETDAPDGFLVDEGVRYFTVADDGLTEGLESFPLEIEDDYTKIDLSKRDITNEDEVTGAKLAVISPDGGVVESWTSDGTDHRIDGLEPGSYKLVELMAPHGYDEATAVDFTVEPTGEVQRVVMYDEPITVEGSIDKRQEVADPTHPYTDADTDAARAEVSASDDGSYDYSVDFRSESSTWVDEFTVTDEISAASDGLAELTGIVTPVAGEDYDGLLNVWYRTSTTSADYIDPTDANATRSDGHANPWLDHETTEEALGDDSRAIDYTGWRLWAQDVSATEATELNVADLGLEEGERVIAVRLEYGRVEEGFSSRTDEWERDDLKHERDDVDNVAPAHEGDELEGAERAPLVLHMRVTDRYRASTELVNSARVDLYRNGGNTTEDEDLEDHDSDRVEQAPVEAPSQDGTPPADSPGPTPLARTGAVSAAGVFAAIALVAGTGWWILRHRDAAGQR</sequence>
<evidence type="ECO:0000256" key="3">
    <source>
        <dbReference type="ARBA" id="ARBA00022729"/>
    </source>
</evidence>
<keyword evidence="5" id="KW-0472">Membrane</keyword>
<keyword evidence="5" id="KW-0812">Transmembrane</keyword>
<dbReference type="GO" id="GO:0005975">
    <property type="term" value="P:carbohydrate metabolic process"/>
    <property type="evidence" value="ECO:0007669"/>
    <property type="project" value="UniProtKB-ARBA"/>
</dbReference>
<keyword evidence="3" id="KW-0732">Signal</keyword>
<dbReference type="EMBL" id="NFHO01000008">
    <property type="protein sequence ID" value="OUN42276.1"/>
    <property type="molecule type" value="Genomic_DNA"/>
</dbReference>
<keyword evidence="2" id="KW-0964">Secreted</keyword>
<comment type="caution">
    <text evidence="7">The sequence shown here is derived from an EMBL/GenBank/DDBJ whole genome shotgun (WGS) entry which is preliminary data.</text>
</comment>
<feature type="region of interest" description="Disordered" evidence="4">
    <location>
        <begin position="1376"/>
        <end position="1410"/>
    </location>
</feature>
<dbReference type="RefSeq" id="WP_087186658.1">
    <property type="nucleotide sequence ID" value="NZ_NFHO01000008.1"/>
</dbReference>
<dbReference type="PANTHER" id="PTHR36108:SF13">
    <property type="entry name" value="COLOSSIN-B-RELATED"/>
    <property type="match status" value="1"/>
</dbReference>
<dbReference type="InterPro" id="IPR041033">
    <property type="entry name" value="SpaA_PFL_dom_1"/>
</dbReference>
<feature type="domain" description="SpaA-like prealbumin fold" evidence="6">
    <location>
        <begin position="297"/>
        <end position="360"/>
    </location>
</feature>
<dbReference type="Gene3D" id="2.60.40.10">
    <property type="entry name" value="Immunoglobulins"/>
    <property type="match status" value="6"/>
</dbReference>
<dbReference type="InterPro" id="IPR013783">
    <property type="entry name" value="Ig-like_fold"/>
</dbReference>
<keyword evidence="8" id="KW-1185">Reference proteome</keyword>
<evidence type="ECO:0000256" key="5">
    <source>
        <dbReference type="SAM" id="Phobius"/>
    </source>
</evidence>
<feature type="domain" description="SpaA-like prealbumin fold" evidence="6">
    <location>
        <begin position="1042"/>
        <end position="1091"/>
    </location>
</feature>
<feature type="domain" description="SpaA-like prealbumin fold" evidence="6">
    <location>
        <begin position="599"/>
        <end position="690"/>
    </location>
</feature>
<gene>
    <name evidence="7" type="ORF">B5G21_07340</name>
</gene>
<protein>
    <recommendedName>
        <fullName evidence="6">SpaA-like prealbumin fold domain-containing protein</fullName>
    </recommendedName>
</protein>
<feature type="domain" description="SpaA-like prealbumin fold" evidence="6">
    <location>
        <begin position="391"/>
        <end position="455"/>
    </location>
</feature>
<feature type="transmembrane region" description="Helical" evidence="5">
    <location>
        <begin position="1488"/>
        <end position="1510"/>
    </location>
</feature>
<dbReference type="STRING" id="1118060.GCA_000311845_01842"/>
<keyword evidence="5" id="KW-1133">Transmembrane helix</keyword>
<dbReference type="eggNOG" id="COG4932">
    <property type="taxonomic scope" value="Bacteria"/>
</dbReference>
<accession>A0A1Y3U0I7</accession>
<dbReference type="SUPFAM" id="SSF49478">
    <property type="entry name" value="Cna protein B-type domain"/>
    <property type="match status" value="1"/>
</dbReference>
<dbReference type="PANTHER" id="PTHR36108">
    <property type="entry name" value="COLOSSIN-B-RELATED"/>
    <property type="match status" value="1"/>
</dbReference>
<dbReference type="Proteomes" id="UP000196560">
    <property type="component" value="Unassembled WGS sequence"/>
</dbReference>
<dbReference type="Pfam" id="PF17802">
    <property type="entry name" value="SpaA"/>
    <property type="match status" value="6"/>
</dbReference>